<dbReference type="Proteomes" id="UP001299265">
    <property type="component" value="Unassembled WGS sequence"/>
</dbReference>
<name>A0AAP2RLK2_9FIRM</name>
<accession>A0AAP2RLK2</accession>
<organism evidence="1 2">
    <name type="scientific">Lientehia hominis</name>
    <dbReference type="NCBI Taxonomy" id="2897778"/>
    <lineage>
        <taxon>Bacteria</taxon>
        <taxon>Bacillati</taxon>
        <taxon>Bacillota</taxon>
        <taxon>Clostridia</taxon>
        <taxon>Lachnospirales</taxon>
        <taxon>Lachnospiraceae</taxon>
        <taxon>Lientehia</taxon>
    </lineage>
</organism>
<evidence type="ECO:0000313" key="2">
    <source>
        <dbReference type="Proteomes" id="UP001299265"/>
    </source>
</evidence>
<comment type="caution">
    <text evidence="1">The sequence shown here is derived from an EMBL/GenBank/DDBJ whole genome shotgun (WGS) entry which is preliminary data.</text>
</comment>
<dbReference type="EMBL" id="JAJNOR010000007">
    <property type="protein sequence ID" value="MCD2493320.1"/>
    <property type="molecule type" value="Genomic_DNA"/>
</dbReference>
<gene>
    <name evidence="1" type="ORF">LQE92_11915</name>
</gene>
<sequence>MGEKFAAKLVSNNRLDIYDGEGVMQGVHFRILPGTYESLTLENGTQGNKRKDLIIVKYEKDPETSIESVNLEVRKGTETTGTPEIPQIVTSNIRNGGTVNEMVLYIVEYNGITVTSVTKQFTEMQNIVGLESEIRELNDNLAMHRMQSFSDPTQLKLVKNTCTLIDLYNALPAYGTIAYWITSTSSKIQSEIAAQIGTTADHVYGILSLSKYLGPVGVYTFYRYDTFPEFTYIASYDGINGANHWKNFVKLSTATDIASVNTSISNTNSRLNSVKKMHAGTLVATWSGSSTSVRMFGIDTVNSWFNQKYSWEEGKAHYIIFAMNGDANTHSVHITGVNYMSGTYYAITENAAAAGMSRINYLAIHY</sequence>
<evidence type="ECO:0000313" key="1">
    <source>
        <dbReference type="EMBL" id="MCD2493320.1"/>
    </source>
</evidence>
<dbReference type="RefSeq" id="WP_231063178.1">
    <property type="nucleotide sequence ID" value="NZ_JAJNOR010000007.1"/>
</dbReference>
<dbReference type="AlphaFoldDB" id="A0AAP2RLK2"/>
<protein>
    <submittedName>
        <fullName evidence="1">Uncharacterized protein</fullName>
    </submittedName>
</protein>
<reference evidence="1 2" key="1">
    <citation type="submission" date="2021-11" db="EMBL/GenBank/DDBJ databases">
        <title>Lacrimispora sp. nov. NSJ-141 isolated from human feces.</title>
        <authorList>
            <person name="Abdugheni R."/>
        </authorList>
    </citation>
    <scope>NUCLEOTIDE SEQUENCE [LARGE SCALE GENOMIC DNA]</scope>
    <source>
        <strain evidence="1 2">NSJ-141</strain>
    </source>
</reference>
<keyword evidence="2" id="KW-1185">Reference proteome</keyword>
<proteinExistence type="predicted"/>